<dbReference type="PANTHER" id="PTHR43464">
    <property type="entry name" value="METHYLTRANSFERASE"/>
    <property type="match status" value="1"/>
</dbReference>
<proteinExistence type="predicted"/>
<keyword evidence="2 5" id="KW-0808">Transferase</keyword>
<dbReference type="GO" id="GO:0032259">
    <property type="term" value="P:methylation"/>
    <property type="evidence" value="ECO:0007669"/>
    <property type="project" value="UniProtKB-KW"/>
</dbReference>
<reference evidence="5 6" key="1">
    <citation type="submission" date="2017-07" db="EMBL/GenBank/DDBJ databases">
        <title>The new phylogeny of genus Mycobacterium.</title>
        <authorList>
            <person name="Tortoli E."/>
            <person name="Trovato A."/>
            <person name="Cirillo D.M."/>
        </authorList>
    </citation>
    <scope>NUCLEOTIDE SEQUENCE [LARGE SCALE GENOMIC DNA]</scope>
    <source>
        <strain evidence="5 6">ATCC 33027</strain>
    </source>
</reference>
<evidence type="ECO:0000256" key="2">
    <source>
        <dbReference type="ARBA" id="ARBA00022679"/>
    </source>
</evidence>
<evidence type="ECO:0000313" key="6">
    <source>
        <dbReference type="Proteomes" id="UP000216063"/>
    </source>
</evidence>
<dbReference type="Gene3D" id="3.40.50.150">
    <property type="entry name" value="Vaccinia Virus protein VP39"/>
    <property type="match status" value="1"/>
</dbReference>
<accession>A0A255DBB7</accession>
<dbReference type="Pfam" id="PF13649">
    <property type="entry name" value="Methyltransf_25"/>
    <property type="match status" value="1"/>
</dbReference>
<name>A0A255DBB7_9MYCO</name>
<dbReference type="GO" id="GO:0008168">
    <property type="term" value="F:methyltransferase activity"/>
    <property type="evidence" value="ECO:0007669"/>
    <property type="project" value="UniProtKB-KW"/>
</dbReference>
<organism evidence="5 6">
    <name type="scientific">Mycolicibacterium sphagni</name>
    <dbReference type="NCBI Taxonomy" id="1786"/>
    <lineage>
        <taxon>Bacteria</taxon>
        <taxon>Bacillati</taxon>
        <taxon>Actinomycetota</taxon>
        <taxon>Actinomycetes</taxon>
        <taxon>Mycobacteriales</taxon>
        <taxon>Mycobacteriaceae</taxon>
        <taxon>Mycolicibacterium</taxon>
    </lineage>
</organism>
<evidence type="ECO:0000256" key="1">
    <source>
        <dbReference type="ARBA" id="ARBA00022603"/>
    </source>
</evidence>
<comment type="caution">
    <text evidence="5">The sequence shown here is derived from an EMBL/GenBank/DDBJ whole genome shotgun (WGS) entry which is preliminary data.</text>
</comment>
<dbReference type="SUPFAM" id="SSF53335">
    <property type="entry name" value="S-adenosyl-L-methionine-dependent methyltransferases"/>
    <property type="match status" value="1"/>
</dbReference>
<dbReference type="CDD" id="cd02440">
    <property type="entry name" value="AdoMet_MTases"/>
    <property type="match status" value="1"/>
</dbReference>
<sequence length="199" mass="20933">MSTRWQKSTAPRGEDYDARWKSLADAGHNIHGEADLVEGLLRESGGGSVLDAGCGTGRVAIELANRGISVVGVDADAGMLAAARAKAPQLSWIEADLVDLSAARLDPVDVVVLAGNVMIFLEPGSEGSVLAQLAARLRPGGLLVAGFSVRPDRLSLQRYDHAAAEAGLIPVARWATWDRKPFDGGDYAVSVHRFHGSPA</sequence>
<dbReference type="InterPro" id="IPR029063">
    <property type="entry name" value="SAM-dependent_MTases_sf"/>
</dbReference>
<protein>
    <submittedName>
        <fullName evidence="5">SAM-dependent methyltransferase</fullName>
    </submittedName>
</protein>
<evidence type="ECO:0000256" key="3">
    <source>
        <dbReference type="ARBA" id="ARBA00022691"/>
    </source>
</evidence>
<gene>
    <name evidence="5" type="ORF">CG716_21475</name>
</gene>
<evidence type="ECO:0000313" key="5">
    <source>
        <dbReference type="EMBL" id="OYN76574.1"/>
    </source>
</evidence>
<dbReference type="PANTHER" id="PTHR43464:SF19">
    <property type="entry name" value="UBIQUINONE BIOSYNTHESIS O-METHYLTRANSFERASE, MITOCHONDRIAL"/>
    <property type="match status" value="1"/>
</dbReference>
<dbReference type="EMBL" id="NOZR01000021">
    <property type="protein sequence ID" value="OYN76574.1"/>
    <property type="molecule type" value="Genomic_DNA"/>
</dbReference>
<dbReference type="Proteomes" id="UP000216063">
    <property type="component" value="Unassembled WGS sequence"/>
</dbReference>
<keyword evidence="6" id="KW-1185">Reference proteome</keyword>
<keyword evidence="1 5" id="KW-0489">Methyltransferase</keyword>
<evidence type="ECO:0000259" key="4">
    <source>
        <dbReference type="Pfam" id="PF13649"/>
    </source>
</evidence>
<dbReference type="InterPro" id="IPR041698">
    <property type="entry name" value="Methyltransf_25"/>
</dbReference>
<feature type="domain" description="Methyltransferase" evidence="4">
    <location>
        <begin position="49"/>
        <end position="141"/>
    </location>
</feature>
<dbReference type="AlphaFoldDB" id="A0A255DBB7"/>
<keyword evidence="3" id="KW-0949">S-adenosyl-L-methionine</keyword>
<dbReference type="OrthoDB" id="7062303at2"/>